<gene>
    <name evidence="4" type="ORF">QN215_10025</name>
</gene>
<evidence type="ECO:0000256" key="3">
    <source>
        <dbReference type="SAM" id="MobiDB-lite"/>
    </source>
</evidence>
<dbReference type="InterPro" id="IPR026262">
    <property type="entry name" value="DinJ"/>
</dbReference>
<dbReference type="GO" id="GO:0006355">
    <property type="term" value="P:regulation of DNA-templated transcription"/>
    <property type="evidence" value="ECO:0007669"/>
    <property type="project" value="InterPro"/>
</dbReference>
<accession>A0AB39U661</accession>
<feature type="region of interest" description="Disordered" evidence="3">
    <location>
        <begin position="66"/>
        <end position="90"/>
    </location>
</feature>
<sequence>MGMSSVTIRVDSDTKAQAAAIAEELGTDLSAATRMFYKQMIREQGIPVSLHLTDVPNEETRASIQEGRSILASDTPGKQSSEELFDSLGI</sequence>
<dbReference type="PANTHER" id="PTHR38781">
    <property type="entry name" value="ANTITOXIN DINJ-RELATED"/>
    <property type="match status" value="1"/>
</dbReference>
<dbReference type="Pfam" id="PF04221">
    <property type="entry name" value="RelB"/>
    <property type="match status" value="1"/>
</dbReference>
<dbReference type="PANTHER" id="PTHR38781:SF1">
    <property type="entry name" value="ANTITOXIN DINJ-RELATED"/>
    <property type="match status" value="1"/>
</dbReference>
<evidence type="ECO:0000256" key="2">
    <source>
        <dbReference type="ARBA" id="ARBA00022649"/>
    </source>
</evidence>
<name>A0AB39U661_9BIFI</name>
<dbReference type="KEGG" id="baqk:QN215_10025"/>
<dbReference type="NCBIfam" id="TIGR02384">
    <property type="entry name" value="RelB_DinJ"/>
    <property type="match status" value="1"/>
</dbReference>
<dbReference type="AlphaFoldDB" id="A0AB39U661"/>
<dbReference type="GO" id="GO:0044010">
    <property type="term" value="P:single-species biofilm formation"/>
    <property type="evidence" value="ECO:0007669"/>
    <property type="project" value="InterPro"/>
</dbReference>
<organism evidence="4">
    <name type="scientific">Bifidobacterium aquikefiricola</name>
    <dbReference type="NCBI Taxonomy" id="3059038"/>
    <lineage>
        <taxon>Bacteria</taxon>
        <taxon>Bacillati</taxon>
        <taxon>Actinomycetota</taxon>
        <taxon>Actinomycetes</taxon>
        <taxon>Bifidobacteriales</taxon>
        <taxon>Bifidobacteriaceae</taxon>
        <taxon>Bifidobacterium</taxon>
    </lineage>
</organism>
<dbReference type="Gene3D" id="1.10.1220.10">
    <property type="entry name" value="Met repressor-like"/>
    <property type="match status" value="1"/>
</dbReference>
<dbReference type="GO" id="GO:0000987">
    <property type="term" value="F:cis-regulatory region sequence-specific DNA binding"/>
    <property type="evidence" value="ECO:0007669"/>
    <property type="project" value="InterPro"/>
</dbReference>
<evidence type="ECO:0000256" key="1">
    <source>
        <dbReference type="ARBA" id="ARBA00010562"/>
    </source>
</evidence>
<reference evidence="4" key="1">
    <citation type="submission" date="2023-07" db="EMBL/GenBank/DDBJ databases">
        <title>Bifidobacterium aquikefiriaerophilum sp. nov. and Bifidobacterium eccum sp. nov., isolated from water kefir.</title>
        <authorList>
            <person name="Breselge S."/>
            <person name="Bellassi P."/>
            <person name="Barcenilla C."/>
            <person name="Alvarez-Ordonez A."/>
            <person name="Morelli L."/>
            <person name="Cotter P.D."/>
        </authorList>
    </citation>
    <scope>NUCLEOTIDE SEQUENCE</scope>
    <source>
        <strain evidence="4">WK041_4_12</strain>
    </source>
</reference>
<dbReference type="InterPro" id="IPR013321">
    <property type="entry name" value="Arc_rbn_hlx_hlx"/>
</dbReference>
<dbReference type="EMBL" id="CP129674">
    <property type="protein sequence ID" value="XDS44571.1"/>
    <property type="molecule type" value="Genomic_DNA"/>
</dbReference>
<keyword evidence="2" id="KW-1277">Toxin-antitoxin system</keyword>
<proteinExistence type="inferred from homology"/>
<comment type="similarity">
    <text evidence="1">Belongs to the RelB/DinJ antitoxin family.</text>
</comment>
<dbReference type="GO" id="GO:0015643">
    <property type="term" value="F:toxic substance binding"/>
    <property type="evidence" value="ECO:0007669"/>
    <property type="project" value="InterPro"/>
</dbReference>
<evidence type="ECO:0000313" key="4">
    <source>
        <dbReference type="EMBL" id="XDS44571.1"/>
    </source>
</evidence>
<dbReference type="GO" id="GO:0006351">
    <property type="term" value="P:DNA-templated transcription"/>
    <property type="evidence" value="ECO:0007669"/>
    <property type="project" value="TreeGrafter"/>
</dbReference>
<dbReference type="InterPro" id="IPR007337">
    <property type="entry name" value="RelB/DinJ"/>
</dbReference>
<protein>
    <submittedName>
        <fullName evidence="4">Type II toxin-antitoxin system RelB/DinJ family antitoxin</fullName>
    </submittedName>
</protein>
<dbReference type="PIRSF" id="PIRSF003108">
    <property type="entry name" value="DinJ"/>
    <property type="match status" value="1"/>
</dbReference>